<reference evidence="1" key="1">
    <citation type="submission" date="2021-02" db="EMBL/GenBank/DDBJ databases">
        <authorList>
            <person name="Palmer J.M."/>
        </authorList>
    </citation>
    <scope>NUCLEOTIDE SEQUENCE</scope>
    <source>
        <strain evidence="1">SCRP734</strain>
    </source>
</reference>
<dbReference type="EMBL" id="JAGDFM010000066">
    <property type="protein sequence ID" value="KAG7388106.1"/>
    <property type="molecule type" value="Genomic_DNA"/>
</dbReference>
<comment type="caution">
    <text evidence="1">The sequence shown here is derived from an EMBL/GenBank/DDBJ whole genome shotgun (WGS) entry which is preliminary data.</text>
</comment>
<protein>
    <submittedName>
        <fullName evidence="1">Uncharacterized protein</fullName>
    </submittedName>
</protein>
<sequence length="189" mass="21510">MTSAIRLTDAQQRLLTLQQADRPTWDRIELLVWAIKQFKEAIDIAHVNEILDQAAQKKRQRQHRDAAVATTFPTAPDQNYWVVPAHWATNEPAPEPAPSKTDEAKNIECAIAAALKDRKEDMAKVVKYIEHTLQLKMELALTAQMEQIRSDLETKYKVNVAQIKLDVINELCGKVDVELTAITGWRDDL</sequence>
<keyword evidence="2" id="KW-1185">Reference proteome</keyword>
<dbReference type="AlphaFoldDB" id="A0A8T1W4D8"/>
<evidence type="ECO:0000313" key="2">
    <source>
        <dbReference type="Proteomes" id="UP000694044"/>
    </source>
</evidence>
<evidence type="ECO:0000313" key="1">
    <source>
        <dbReference type="EMBL" id="KAG7388106.1"/>
    </source>
</evidence>
<gene>
    <name evidence="1" type="ORF">PHYPSEUDO_013066</name>
</gene>
<accession>A0A8T1W4D8</accession>
<proteinExistence type="predicted"/>
<dbReference type="Proteomes" id="UP000694044">
    <property type="component" value="Unassembled WGS sequence"/>
</dbReference>
<organism evidence="1 2">
    <name type="scientific">Phytophthora pseudosyringae</name>
    <dbReference type="NCBI Taxonomy" id="221518"/>
    <lineage>
        <taxon>Eukaryota</taxon>
        <taxon>Sar</taxon>
        <taxon>Stramenopiles</taxon>
        <taxon>Oomycota</taxon>
        <taxon>Peronosporomycetes</taxon>
        <taxon>Peronosporales</taxon>
        <taxon>Peronosporaceae</taxon>
        <taxon>Phytophthora</taxon>
    </lineage>
</organism>
<name>A0A8T1W4D8_9STRA</name>